<dbReference type="CDD" id="cd07377">
    <property type="entry name" value="WHTH_GntR"/>
    <property type="match status" value="1"/>
</dbReference>
<dbReference type="SMART" id="SM00345">
    <property type="entry name" value="HTH_GNTR"/>
    <property type="match status" value="1"/>
</dbReference>
<name>A0A4Z0W826_9GAMM</name>
<dbReference type="RefSeq" id="WP_135483267.1">
    <property type="nucleotide sequence ID" value="NZ_SRMF01000003.1"/>
</dbReference>
<proteinExistence type="predicted"/>
<sequence length="246" mass="27905">MDNPTINENSPQPLYVQVREDLRRMLSNGDYKPHDCLPSEAKLMALYGVSRITIRQALRDLSTEGLIFSLPGKGNFVSRPKAIQNMQRLEGFAEAMSLNGFDTSSRVVDTRHFPAPEAVSRALGIPALSRVFEVRRVRYLNHNPVSVDISYFPEDIGKDLEKLDLSADIFPLLENQLGIPLGAADLSLDAQFAEPFIAKLLEVPGESPVLHVERLSFDQSNRPVDFEYLYVNPQVMKYRFRVERQR</sequence>
<keyword evidence="6" id="KW-1185">Reference proteome</keyword>
<dbReference type="PANTHER" id="PTHR44846">
    <property type="entry name" value="MANNOSYL-D-GLYCERATE TRANSPORT/METABOLISM SYSTEM REPRESSOR MNGR-RELATED"/>
    <property type="match status" value="1"/>
</dbReference>
<dbReference type="GO" id="GO:0003700">
    <property type="term" value="F:DNA-binding transcription factor activity"/>
    <property type="evidence" value="ECO:0007669"/>
    <property type="project" value="InterPro"/>
</dbReference>
<reference evidence="5 6" key="1">
    <citation type="submission" date="2019-04" db="EMBL/GenBank/DDBJ databases">
        <title>Natronospirillum operosus gen. nov., sp. nov., a haloalkaliphilic satellite isolated from decaying biomass of laboratory culture of cyanobacterium Geitlerinema sp. and proposal of Natronospirillaceae fam. nov. and Saccharospirillaceae fam. nov.</title>
        <authorList>
            <person name="Kevbrin V."/>
            <person name="Boltyanskaya Y."/>
            <person name="Koziaeva V."/>
            <person name="Grouzdev D.S."/>
            <person name="Park M."/>
            <person name="Cho J."/>
        </authorList>
    </citation>
    <scope>NUCLEOTIDE SEQUENCE [LARGE SCALE GENOMIC DNA]</scope>
    <source>
        <strain evidence="5 6">G-116</strain>
    </source>
</reference>
<keyword evidence="1" id="KW-0805">Transcription regulation</keyword>
<gene>
    <name evidence="5" type="ORF">E4656_10970</name>
</gene>
<evidence type="ECO:0000259" key="4">
    <source>
        <dbReference type="PROSITE" id="PS50949"/>
    </source>
</evidence>
<dbReference type="Gene3D" id="1.10.10.10">
    <property type="entry name" value="Winged helix-like DNA-binding domain superfamily/Winged helix DNA-binding domain"/>
    <property type="match status" value="1"/>
</dbReference>
<dbReference type="InterPro" id="IPR036390">
    <property type="entry name" value="WH_DNA-bd_sf"/>
</dbReference>
<dbReference type="PANTHER" id="PTHR44846:SF1">
    <property type="entry name" value="MANNOSYL-D-GLYCERATE TRANSPORT_METABOLISM SYSTEM REPRESSOR MNGR-RELATED"/>
    <property type="match status" value="1"/>
</dbReference>
<dbReference type="SUPFAM" id="SSF46785">
    <property type="entry name" value="Winged helix' DNA-binding domain"/>
    <property type="match status" value="1"/>
</dbReference>
<feature type="domain" description="HTH gntR-type" evidence="4">
    <location>
        <begin position="12"/>
        <end position="80"/>
    </location>
</feature>
<protein>
    <submittedName>
        <fullName evidence="5">GntR family transcriptional regulator</fullName>
    </submittedName>
</protein>
<dbReference type="EMBL" id="SRMF01000003">
    <property type="protein sequence ID" value="TGG93557.1"/>
    <property type="molecule type" value="Genomic_DNA"/>
</dbReference>
<dbReference type="AlphaFoldDB" id="A0A4Z0W826"/>
<organism evidence="5 6">
    <name type="scientific">Natronospirillum operosum</name>
    <dbReference type="NCBI Taxonomy" id="2759953"/>
    <lineage>
        <taxon>Bacteria</taxon>
        <taxon>Pseudomonadati</taxon>
        <taxon>Pseudomonadota</taxon>
        <taxon>Gammaproteobacteria</taxon>
        <taxon>Oceanospirillales</taxon>
        <taxon>Natronospirillaceae</taxon>
        <taxon>Natronospirillum</taxon>
    </lineage>
</organism>
<keyword evidence="3" id="KW-0804">Transcription</keyword>
<dbReference type="Pfam" id="PF07702">
    <property type="entry name" value="UTRA"/>
    <property type="match status" value="1"/>
</dbReference>
<dbReference type="Proteomes" id="UP000297475">
    <property type="component" value="Unassembled WGS sequence"/>
</dbReference>
<evidence type="ECO:0000313" key="5">
    <source>
        <dbReference type="EMBL" id="TGG93557.1"/>
    </source>
</evidence>
<dbReference type="InterPro" id="IPR011663">
    <property type="entry name" value="UTRA"/>
</dbReference>
<dbReference type="Gene3D" id="3.40.1410.10">
    <property type="entry name" value="Chorismate lyase-like"/>
    <property type="match status" value="1"/>
</dbReference>
<keyword evidence="2" id="KW-0238">DNA-binding</keyword>
<evidence type="ECO:0000256" key="2">
    <source>
        <dbReference type="ARBA" id="ARBA00023125"/>
    </source>
</evidence>
<dbReference type="FunFam" id="1.10.10.10:FF:000079">
    <property type="entry name" value="GntR family transcriptional regulator"/>
    <property type="match status" value="1"/>
</dbReference>
<evidence type="ECO:0000256" key="1">
    <source>
        <dbReference type="ARBA" id="ARBA00023015"/>
    </source>
</evidence>
<dbReference type="Pfam" id="PF00392">
    <property type="entry name" value="GntR"/>
    <property type="match status" value="1"/>
</dbReference>
<dbReference type="GO" id="GO:0003677">
    <property type="term" value="F:DNA binding"/>
    <property type="evidence" value="ECO:0007669"/>
    <property type="project" value="UniProtKB-KW"/>
</dbReference>
<dbReference type="InterPro" id="IPR028978">
    <property type="entry name" value="Chorismate_lyase_/UTRA_dom_sf"/>
</dbReference>
<dbReference type="SUPFAM" id="SSF64288">
    <property type="entry name" value="Chorismate lyase-like"/>
    <property type="match status" value="1"/>
</dbReference>
<dbReference type="SMART" id="SM00866">
    <property type="entry name" value="UTRA"/>
    <property type="match status" value="1"/>
</dbReference>
<comment type="caution">
    <text evidence="5">The sequence shown here is derived from an EMBL/GenBank/DDBJ whole genome shotgun (WGS) entry which is preliminary data.</text>
</comment>
<dbReference type="InterPro" id="IPR050679">
    <property type="entry name" value="Bact_HTH_transcr_reg"/>
</dbReference>
<dbReference type="PROSITE" id="PS50949">
    <property type="entry name" value="HTH_GNTR"/>
    <property type="match status" value="1"/>
</dbReference>
<dbReference type="OrthoDB" id="9794015at2"/>
<dbReference type="InterPro" id="IPR036388">
    <property type="entry name" value="WH-like_DNA-bd_sf"/>
</dbReference>
<evidence type="ECO:0000256" key="3">
    <source>
        <dbReference type="ARBA" id="ARBA00023163"/>
    </source>
</evidence>
<dbReference type="GO" id="GO:0045892">
    <property type="term" value="P:negative regulation of DNA-templated transcription"/>
    <property type="evidence" value="ECO:0007669"/>
    <property type="project" value="TreeGrafter"/>
</dbReference>
<evidence type="ECO:0000313" key="6">
    <source>
        <dbReference type="Proteomes" id="UP000297475"/>
    </source>
</evidence>
<dbReference type="PRINTS" id="PR00035">
    <property type="entry name" value="HTHGNTR"/>
</dbReference>
<accession>A0A4Z0W826</accession>
<dbReference type="InterPro" id="IPR000524">
    <property type="entry name" value="Tscrpt_reg_HTH_GntR"/>
</dbReference>